<dbReference type="GO" id="GO:0003676">
    <property type="term" value="F:nucleic acid binding"/>
    <property type="evidence" value="ECO:0007669"/>
    <property type="project" value="InterPro"/>
</dbReference>
<keyword evidence="7" id="KW-0229">DNA integration</keyword>
<evidence type="ECO:0000256" key="2">
    <source>
        <dbReference type="ARBA" id="ARBA00022722"/>
    </source>
</evidence>
<evidence type="ECO:0000256" key="3">
    <source>
        <dbReference type="ARBA" id="ARBA00022723"/>
    </source>
</evidence>
<dbReference type="PANTHER" id="PTHR42648">
    <property type="entry name" value="TRANSPOSASE, PUTATIVE-RELATED"/>
    <property type="match status" value="1"/>
</dbReference>
<evidence type="ECO:0000256" key="4">
    <source>
        <dbReference type="ARBA" id="ARBA00022759"/>
    </source>
</evidence>
<reference evidence="13" key="1">
    <citation type="submission" date="2021-03" db="EMBL/GenBank/DDBJ databases">
        <title>Draft genome sequence of rust myrtle Austropuccinia psidii MF-1, a brazilian biotype.</title>
        <authorList>
            <person name="Quecine M.C."/>
            <person name="Pachon D.M.R."/>
            <person name="Bonatelli M.L."/>
            <person name="Correr F.H."/>
            <person name="Franceschini L.M."/>
            <person name="Leite T.F."/>
            <person name="Margarido G.R.A."/>
            <person name="Almeida C.A."/>
            <person name="Ferrarezi J.A."/>
            <person name="Labate C.A."/>
        </authorList>
    </citation>
    <scope>NUCLEOTIDE SEQUENCE</scope>
    <source>
        <strain evidence="13">MF-1</strain>
    </source>
</reference>
<dbReference type="PANTHER" id="PTHR42648:SF11">
    <property type="entry name" value="TRANSPOSON TY4-P GAG-POL POLYPROTEIN"/>
    <property type="match status" value="1"/>
</dbReference>
<keyword evidence="2" id="KW-0540">Nuclease</keyword>
<evidence type="ECO:0000313" key="14">
    <source>
        <dbReference type="Proteomes" id="UP000765509"/>
    </source>
</evidence>
<protein>
    <recommendedName>
        <fullName evidence="12">Retroviral polymerase SH3-like domain-containing protein</fullName>
    </recommendedName>
</protein>
<evidence type="ECO:0000256" key="9">
    <source>
        <dbReference type="ARBA" id="ARBA00022932"/>
    </source>
</evidence>
<keyword evidence="5" id="KW-0378">Hydrolase</keyword>
<organism evidence="13 14">
    <name type="scientific">Austropuccinia psidii MF-1</name>
    <dbReference type="NCBI Taxonomy" id="1389203"/>
    <lineage>
        <taxon>Eukaryota</taxon>
        <taxon>Fungi</taxon>
        <taxon>Dikarya</taxon>
        <taxon>Basidiomycota</taxon>
        <taxon>Pucciniomycotina</taxon>
        <taxon>Pucciniomycetes</taxon>
        <taxon>Pucciniales</taxon>
        <taxon>Sphaerophragmiaceae</taxon>
        <taxon>Austropuccinia</taxon>
    </lineage>
</organism>
<evidence type="ECO:0000256" key="6">
    <source>
        <dbReference type="ARBA" id="ARBA00022842"/>
    </source>
</evidence>
<dbReference type="Proteomes" id="UP000765509">
    <property type="component" value="Unassembled WGS sequence"/>
</dbReference>
<dbReference type="GO" id="GO:0015074">
    <property type="term" value="P:DNA integration"/>
    <property type="evidence" value="ECO:0007669"/>
    <property type="project" value="UniProtKB-KW"/>
</dbReference>
<dbReference type="EMBL" id="AVOT02001142">
    <property type="protein sequence ID" value="MBW0465842.1"/>
    <property type="molecule type" value="Genomic_DNA"/>
</dbReference>
<evidence type="ECO:0000256" key="5">
    <source>
        <dbReference type="ARBA" id="ARBA00022801"/>
    </source>
</evidence>
<keyword evidence="1" id="KW-0548">Nucleotidyltransferase</keyword>
<dbReference type="InterPro" id="IPR012337">
    <property type="entry name" value="RNaseH-like_sf"/>
</dbReference>
<evidence type="ECO:0000256" key="8">
    <source>
        <dbReference type="ARBA" id="ARBA00022918"/>
    </source>
</evidence>
<feature type="region of interest" description="Disordered" evidence="11">
    <location>
        <begin position="144"/>
        <end position="164"/>
    </location>
</feature>
<dbReference type="GO" id="GO:0003887">
    <property type="term" value="F:DNA-directed DNA polymerase activity"/>
    <property type="evidence" value="ECO:0007669"/>
    <property type="project" value="UniProtKB-KW"/>
</dbReference>
<evidence type="ECO:0000313" key="13">
    <source>
        <dbReference type="EMBL" id="MBW0465842.1"/>
    </source>
</evidence>
<name>A0A9Q3BIZ4_9BASI</name>
<dbReference type="AlphaFoldDB" id="A0A9Q3BIZ4"/>
<keyword evidence="8" id="KW-0695">RNA-directed DNA polymerase</keyword>
<keyword evidence="6" id="KW-0460">Magnesium</keyword>
<evidence type="ECO:0000256" key="10">
    <source>
        <dbReference type="ARBA" id="ARBA00023172"/>
    </source>
</evidence>
<dbReference type="Gene3D" id="3.30.420.10">
    <property type="entry name" value="Ribonuclease H-like superfamily/Ribonuclease H"/>
    <property type="match status" value="1"/>
</dbReference>
<dbReference type="Pfam" id="PF25597">
    <property type="entry name" value="SH3_retrovirus"/>
    <property type="match status" value="1"/>
</dbReference>
<dbReference type="GO" id="GO:0046872">
    <property type="term" value="F:metal ion binding"/>
    <property type="evidence" value="ECO:0007669"/>
    <property type="project" value="UniProtKB-KW"/>
</dbReference>
<sequence length="208" mass="23444">MQCTAPYSPKQNPMSERGNRLTSEKARTLLFTSNLPTNFWGEAVVTGTFLENVTPCSSISNKTPFKLWNSHKYNISRLRAFGCQCYVNIPKALRKGKFETTSRKGIFLGYDSDKHNWRIMLENGKVIKCHDVIFDEHIFPGPPHTSKIESSSNNDDSNSTNNCPAIIPTTKPGWDYKLTSNRAPKDILAHINESNILSSKRRAHAAVQ</sequence>
<keyword evidence="4" id="KW-0255">Endonuclease</keyword>
<keyword evidence="3" id="KW-0479">Metal-binding</keyword>
<dbReference type="OrthoDB" id="4095857at2759"/>
<evidence type="ECO:0000256" key="11">
    <source>
        <dbReference type="SAM" id="MobiDB-lite"/>
    </source>
</evidence>
<feature type="compositionally biased region" description="Low complexity" evidence="11">
    <location>
        <begin position="150"/>
        <end position="162"/>
    </location>
</feature>
<keyword evidence="9" id="KW-0808">Transferase</keyword>
<dbReference type="GO" id="GO:0016787">
    <property type="term" value="F:hydrolase activity"/>
    <property type="evidence" value="ECO:0007669"/>
    <property type="project" value="UniProtKB-KW"/>
</dbReference>
<comment type="caution">
    <text evidence="13">The sequence shown here is derived from an EMBL/GenBank/DDBJ whole genome shotgun (WGS) entry which is preliminary data.</text>
</comment>
<gene>
    <name evidence="13" type="ORF">O181_005557</name>
</gene>
<evidence type="ECO:0000259" key="12">
    <source>
        <dbReference type="Pfam" id="PF25597"/>
    </source>
</evidence>
<keyword evidence="9" id="KW-0239">DNA-directed DNA polymerase</keyword>
<dbReference type="InterPro" id="IPR057670">
    <property type="entry name" value="SH3_retrovirus"/>
</dbReference>
<feature type="domain" description="Retroviral polymerase SH3-like" evidence="12">
    <location>
        <begin position="83"/>
        <end position="144"/>
    </location>
</feature>
<keyword evidence="10" id="KW-0233">DNA recombination</keyword>
<dbReference type="GO" id="GO:0006310">
    <property type="term" value="P:DNA recombination"/>
    <property type="evidence" value="ECO:0007669"/>
    <property type="project" value="UniProtKB-KW"/>
</dbReference>
<dbReference type="GO" id="GO:0003964">
    <property type="term" value="F:RNA-directed DNA polymerase activity"/>
    <property type="evidence" value="ECO:0007669"/>
    <property type="project" value="UniProtKB-KW"/>
</dbReference>
<accession>A0A9Q3BIZ4</accession>
<dbReference type="InterPro" id="IPR039537">
    <property type="entry name" value="Retrotran_Ty1/copia-like"/>
</dbReference>
<dbReference type="InterPro" id="IPR036397">
    <property type="entry name" value="RNaseH_sf"/>
</dbReference>
<dbReference type="GO" id="GO:0004519">
    <property type="term" value="F:endonuclease activity"/>
    <property type="evidence" value="ECO:0007669"/>
    <property type="project" value="UniProtKB-KW"/>
</dbReference>
<evidence type="ECO:0000256" key="7">
    <source>
        <dbReference type="ARBA" id="ARBA00022908"/>
    </source>
</evidence>
<dbReference type="SUPFAM" id="SSF53098">
    <property type="entry name" value="Ribonuclease H-like"/>
    <property type="match status" value="1"/>
</dbReference>
<proteinExistence type="predicted"/>
<keyword evidence="14" id="KW-1185">Reference proteome</keyword>
<evidence type="ECO:0000256" key="1">
    <source>
        <dbReference type="ARBA" id="ARBA00022695"/>
    </source>
</evidence>